<keyword evidence="2" id="KW-0547">Nucleotide-binding</keyword>
<dbReference type="STRING" id="400682.A0A1X7UE92"/>
<dbReference type="eggNOG" id="KOG0351">
    <property type="taxonomic scope" value="Eukaryota"/>
</dbReference>
<dbReference type="Pfam" id="PF00271">
    <property type="entry name" value="Helicase_C"/>
    <property type="match status" value="1"/>
</dbReference>
<evidence type="ECO:0000256" key="9">
    <source>
        <dbReference type="ARBA" id="ARBA00044542"/>
    </source>
</evidence>
<organism evidence="12">
    <name type="scientific">Amphimedon queenslandica</name>
    <name type="common">Sponge</name>
    <dbReference type="NCBI Taxonomy" id="400682"/>
    <lineage>
        <taxon>Eukaryota</taxon>
        <taxon>Metazoa</taxon>
        <taxon>Porifera</taxon>
        <taxon>Demospongiae</taxon>
        <taxon>Heteroscleromorpha</taxon>
        <taxon>Haplosclerida</taxon>
        <taxon>Niphatidae</taxon>
        <taxon>Amphimedon</taxon>
    </lineage>
</organism>
<dbReference type="PROSITE" id="PS51192">
    <property type="entry name" value="HELICASE_ATP_BIND_1"/>
    <property type="match status" value="1"/>
</dbReference>
<sequence>MKDMVHNDQQVIEVLWSDGLLEEAVANLVEEASVDHPQWIGYNIMDVNVAVVEAGKKLGYYPLKDEQTLCISKFVEGNDVFCVLPTGFGKTACFACLPLVFDLLHSRGSEEKSILIVISPLTALIKNHVETLRKKSLDVGYLDADSTIEVKSHVLKGKYSIVLLSPEMLLGKWRSLFMNKVYQRRLIGLAIDEAHCVVKWGLTFRECFARIGEVRSLMDASVHILALTATASTSLREKVSHLLGMNTPFLIVQSPDKINIRYTVLKIGSYDVFFKHLLNDLRRMCTLLPRVIIFCKHKADCAKLYTYFRCSMGDEFTDPSGTSQFLPDHRLVDMFFLGTEAKIKEAIISNFTRPSRLRIVISTVSFGMGLDCQDVCLIILVGPPSDVEMYVQEIGRGGRDGIPSYAILLSTSKLLQHCSEAMMTYTNNTSICRRELLFSQFDMFCKASCNMGCNCCDICIRSCTFHNCKSNLQEHYSFIPLFFGLS</sequence>
<name>A0A1X7UE92_AMPQE</name>
<dbReference type="InterPro" id="IPR011545">
    <property type="entry name" value="DEAD/DEAH_box_helicase_dom"/>
</dbReference>
<dbReference type="OrthoDB" id="6050068at2759"/>
<dbReference type="EC" id="5.6.2.4" evidence="8"/>
<dbReference type="GO" id="GO:0005694">
    <property type="term" value="C:chromosome"/>
    <property type="evidence" value="ECO:0007669"/>
    <property type="project" value="TreeGrafter"/>
</dbReference>
<evidence type="ECO:0000256" key="4">
    <source>
        <dbReference type="ARBA" id="ARBA00023125"/>
    </source>
</evidence>
<keyword evidence="5" id="KW-0413">Isomerase</keyword>
<dbReference type="SUPFAM" id="SSF52540">
    <property type="entry name" value="P-loop containing nucleoside triphosphate hydrolases"/>
    <property type="match status" value="1"/>
</dbReference>
<dbReference type="GO" id="GO:0043138">
    <property type="term" value="F:3'-5' DNA helicase activity"/>
    <property type="evidence" value="ECO:0007669"/>
    <property type="project" value="UniProtKB-EC"/>
</dbReference>
<dbReference type="GO" id="GO:0000724">
    <property type="term" value="P:double-strand break repair via homologous recombination"/>
    <property type="evidence" value="ECO:0007669"/>
    <property type="project" value="TreeGrafter"/>
</dbReference>
<dbReference type="SMART" id="SM00490">
    <property type="entry name" value="HELICc"/>
    <property type="match status" value="1"/>
</dbReference>
<reference evidence="12" key="1">
    <citation type="submission" date="2017-05" db="UniProtKB">
        <authorList>
            <consortium name="EnsemblMetazoa"/>
        </authorList>
    </citation>
    <scope>IDENTIFICATION</scope>
</reference>
<evidence type="ECO:0000256" key="8">
    <source>
        <dbReference type="ARBA" id="ARBA00034808"/>
    </source>
</evidence>
<dbReference type="InterPro" id="IPR001650">
    <property type="entry name" value="Helicase_C-like"/>
</dbReference>
<evidence type="ECO:0000313" key="12">
    <source>
        <dbReference type="EnsemblMetazoa" id="Aqu2.1.25788_001"/>
    </source>
</evidence>
<dbReference type="PANTHER" id="PTHR13710">
    <property type="entry name" value="DNA HELICASE RECQ FAMILY MEMBER"/>
    <property type="match status" value="1"/>
</dbReference>
<dbReference type="GO" id="GO:0005634">
    <property type="term" value="C:nucleus"/>
    <property type="evidence" value="ECO:0007669"/>
    <property type="project" value="TreeGrafter"/>
</dbReference>
<dbReference type="GO" id="GO:0005737">
    <property type="term" value="C:cytoplasm"/>
    <property type="evidence" value="ECO:0007669"/>
    <property type="project" value="TreeGrafter"/>
</dbReference>
<evidence type="ECO:0000256" key="7">
    <source>
        <dbReference type="ARBA" id="ARBA00034617"/>
    </source>
</evidence>
<dbReference type="AlphaFoldDB" id="A0A1X7UE92"/>
<dbReference type="InterPro" id="IPR014001">
    <property type="entry name" value="Helicase_ATP-bd"/>
</dbReference>
<dbReference type="InterPro" id="IPR027417">
    <property type="entry name" value="P-loop_NTPase"/>
</dbReference>
<comment type="catalytic activity">
    <reaction evidence="7">
        <text>Couples ATP hydrolysis with the unwinding of duplex DNA by translocating in the 3'-5' direction.</text>
        <dbReference type="EC" id="5.6.2.4"/>
    </reaction>
</comment>
<dbReference type="InParanoid" id="A0A1X7UE92"/>
<dbReference type="PANTHER" id="PTHR13710:SF153">
    <property type="entry name" value="RECQ-LIKE DNA HELICASE BLM"/>
    <property type="match status" value="1"/>
</dbReference>
<evidence type="ECO:0000259" key="11">
    <source>
        <dbReference type="PROSITE" id="PS51194"/>
    </source>
</evidence>
<evidence type="ECO:0000256" key="1">
    <source>
        <dbReference type="ARBA" id="ARBA00005446"/>
    </source>
</evidence>
<proteinExistence type="inferred from homology"/>
<dbReference type="GO" id="GO:0005524">
    <property type="term" value="F:ATP binding"/>
    <property type="evidence" value="ECO:0007669"/>
    <property type="project" value="UniProtKB-KW"/>
</dbReference>
<dbReference type="Gene3D" id="3.40.50.300">
    <property type="entry name" value="P-loop containing nucleotide triphosphate hydrolases"/>
    <property type="match status" value="2"/>
</dbReference>
<feature type="domain" description="Helicase ATP-binding" evidence="10">
    <location>
        <begin position="71"/>
        <end position="249"/>
    </location>
</feature>
<feature type="domain" description="Helicase C-terminal" evidence="11">
    <location>
        <begin position="280"/>
        <end position="437"/>
    </location>
</feature>
<evidence type="ECO:0000256" key="2">
    <source>
        <dbReference type="ARBA" id="ARBA00022741"/>
    </source>
</evidence>
<evidence type="ECO:0000256" key="3">
    <source>
        <dbReference type="ARBA" id="ARBA00022840"/>
    </source>
</evidence>
<protein>
    <recommendedName>
        <fullName evidence="8">DNA 3'-5' helicase</fullName>
        <ecNumber evidence="8">5.6.2.4</ecNumber>
    </recommendedName>
    <alternativeName>
        <fullName evidence="9">DNA 3'-5' helicase BLM</fullName>
    </alternativeName>
</protein>
<dbReference type="PROSITE" id="PS51194">
    <property type="entry name" value="HELICASE_CTER"/>
    <property type="match status" value="1"/>
</dbReference>
<dbReference type="EnsemblMetazoa" id="Aqu2.1.25788_001">
    <property type="protein sequence ID" value="Aqu2.1.25788_001"/>
    <property type="gene ID" value="Aqu2.1.25788"/>
</dbReference>
<keyword evidence="4" id="KW-0238">DNA-binding</keyword>
<evidence type="ECO:0000256" key="5">
    <source>
        <dbReference type="ARBA" id="ARBA00023235"/>
    </source>
</evidence>
<evidence type="ECO:0000256" key="6">
    <source>
        <dbReference type="ARBA" id="ARBA00023242"/>
    </source>
</evidence>
<evidence type="ECO:0000259" key="10">
    <source>
        <dbReference type="PROSITE" id="PS51192"/>
    </source>
</evidence>
<dbReference type="SMART" id="SM00487">
    <property type="entry name" value="DEXDc"/>
    <property type="match status" value="1"/>
</dbReference>
<comment type="similarity">
    <text evidence="1">Belongs to the helicase family. RecQ subfamily.</text>
</comment>
<dbReference type="GO" id="GO:0003677">
    <property type="term" value="F:DNA binding"/>
    <property type="evidence" value="ECO:0007669"/>
    <property type="project" value="UniProtKB-KW"/>
</dbReference>
<dbReference type="GO" id="GO:0009378">
    <property type="term" value="F:four-way junction helicase activity"/>
    <property type="evidence" value="ECO:0007669"/>
    <property type="project" value="TreeGrafter"/>
</dbReference>
<dbReference type="Pfam" id="PF00270">
    <property type="entry name" value="DEAD"/>
    <property type="match status" value="1"/>
</dbReference>
<keyword evidence="3" id="KW-0067">ATP-binding</keyword>
<accession>A0A1X7UE92</accession>
<keyword evidence="6" id="KW-0539">Nucleus</keyword>